<organism evidence="1 2">
    <name type="scientific">Dryococelus australis</name>
    <dbReference type="NCBI Taxonomy" id="614101"/>
    <lineage>
        <taxon>Eukaryota</taxon>
        <taxon>Metazoa</taxon>
        <taxon>Ecdysozoa</taxon>
        <taxon>Arthropoda</taxon>
        <taxon>Hexapoda</taxon>
        <taxon>Insecta</taxon>
        <taxon>Pterygota</taxon>
        <taxon>Neoptera</taxon>
        <taxon>Polyneoptera</taxon>
        <taxon>Phasmatodea</taxon>
        <taxon>Verophasmatodea</taxon>
        <taxon>Anareolatae</taxon>
        <taxon>Phasmatidae</taxon>
        <taxon>Eurycanthinae</taxon>
        <taxon>Dryococelus</taxon>
    </lineage>
</organism>
<dbReference type="Proteomes" id="UP001159363">
    <property type="component" value="Chromosome X"/>
</dbReference>
<sequence length="157" mass="18162">MESHYCHQRTSKLYLEPVWLTFNSLYKFYESECKNNDEIRLSYKTVSQVIQSVNLSLTGNLPDEEYIQHVSKKIKAREANEKDKTSVGGIQVYIMDLQKVLLAPSLNASDVYYKTKLVVHNFTLFDLKTKVGYCYLWHESEGGITSNEFSSIICDII</sequence>
<name>A0ABQ9HTD1_9NEOP</name>
<dbReference type="EMBL" id="JARBHB010000004">
    <property type="protein sequence ID" value="KAJ8887349.1"/>
    <property type="molecule type" value="Genomic_DNA"/>
</dbReference>
<accession>A0ABQ9HTD1</accession>
<dbReference type="PANTHER" id="PTHR10773">
    <property type="entry name" value="DNA-DIRECTED RNA POLYMERASES I, II, AND III SUBUNIT RPABC2"/>
    <property type="match status" value="1"/>
</dbReference>
<dbReference type="PANTHER" id="PTHR10773:SF19">
    <property type="match status" value="1"/>
</dbReference>
<reference evidence="1 2" key="1">
    <citation type="submission" date="2023-02" db="EMBL/GenBank/DDBJ databases">
        <title>LHISI_Scaffold_Assembly.</title>
        <authorList>
            <person name="Stuart O.P."/>
            <person name="Cleave R."/>
            <person name="Magrath M.J.L."/>
            <person name="Mikheyev A.S."/>
        </authorList>
    </citation>
    <scope>NUCLEOTIDE SEQUENCE [LARGE SCALE GENOMIC DNA]</scope>
    <source>
        <strain evidence="1">Daus_M_001</strain>
        <tissue evidence="1">Leg muscle</tissue>
    </source>
</reference>
<gene>
    <name evidence="1" type="ORF">PR048_013564</name>
</gene>
<evidence type="ECO:0000313" key="1">
    <source>
        <dbReference type="EMBL" id="KAJ8887349.1"/>
    </source>
</evidence>
<evidence type="ECO:0000313" key="2">
    <source>
        <dbReference type="Proteomes" id="UP001159363"/>
    </source>
</evidence>
<keyword evidence="2" id="KW-1185">Reference proteome</keyword>
<proteinExistence type="predicted"/>
<protein>
    <submittedName>
        <fullName evidence="1">Uncharacterized protein</fullName>
    </submittedName>
</protein>
<comment type="caution">
    <text evidence="1">The sequence shown here is derived from an EMBL/GenBank/DDBJ whole genome shotgun (WGS) entry which is preliminary data.</text>
</comment>